<dbReference type="Proteomes" id="UP001290455">
    <property type="component" value="Unassembled WGS sequence"/>
</dbReference>
<keyword evidence="2" id="KW-1185">Reference proteome</keyword>
<protein>
    <submittedName>
        <fullName evidence="1">Uncharacterized protein</fullName>
    </submittedName>
</protein>
<sequence>MLLKSGVSGFYYRDEPPMTNRKEFKETCIHLCRLTAGTLLEFNQPEINVNFYEAILEYEKEIIHILLNAHYPYLAFAKSVNAFNIDFIDIPRFLPYQEGYRVLTFTELYEPIQYKNHKNHLILNENELNIAELNQIKRWKPAIVGEIIFNFWD</sequence>
<name>A0ABU5IWU7_9BACI</name>
<comment type="caution">
    <text evidence="1">The sequence shown here is derived from an EMBL/GenBank/DDBJ whole genome shotgun (WGS) entry which is preliminary data.</text>
</comment>
<evidence type="ECO:0000313" key="1">
    <source>
        <dbReference type="EMBL" id="MDZ5471612.1"/>
    </source>
</evidence>
<dbReference type="EMBL" id="JAXOFX010000003">
    <property type="protein sequence ID" value="MDZ5471612.1"/>
    <property type="molecule type" value="Genomic_DNA"/>
</dbReference>
<proteinExistence type="predicted"/>
<gene>
    <name evidence="1" type="ORF">SM124_07605</name>
</gene>
<reference evidence="1 2" key="1">
    <citation type="submission" date="2023-11" db="EMBL/GenBank/DDBJ databases">
        <title>Bacillus jintuensis, isolated from a mudflat on the Beibu Gulf coast.</title>
        <authorList>
            <person name="Li M."/>
        </authorList>
    </citation>
    <scope>NUCLEOTIDE SEQUENCE [LARGE SCALE GENOMIC DNA]</scope>
    <source>
        <strain evidence="1 2">31A1R</strain>
    </source>
</reference>
<organism evidence="1 2">
    <name type="scientific">Robertmurraya mangrovi</name>
    <dbReference type="NCBI Taxonomy" id="3098077"/>
    <lineage>
        <taxon>Bacteria</taxon>
        <taxon>Bacillati</taxon>
        <taxon>Bacillota</taxon>
        <taxon>Bacilli</taxon>
        <taxon>Bacillales</taxon>
        <taxon>Bacillaceae</taxon>
        <taxon>Robertmurraya</taxon>
    </lineage>
</organism>
<accession>A0ABU5IWU7</accession>
<evidence type="ECO:0000313" key="2">
    <source>
        <dbReference type="Proteomes" id="UP001290455"/>
    </source>
</evidence>